<dbReference type="Proteomes" id="UP000767446">
    <property type="component" value="Unassembled WGS sequence"/>
</dbReference>
<dbReference type="EMBL" id="JADQBC010000054">
    <property type="protein sequence ID" value="MBR8828081.1"/>
    <property type="molecule type" value="Genomic_DNA"/>
</dbReference>
<evidence type="ECO:0000313" key="2">
    <source>
        <dbReference type="Proteomes" id="UP000767446"/>
    </source>
</evidence>
<sequence>MDLDEQLQLLAEEAPKYGLSSQVMEKAVNPVLKLFAQRLQHLEYYILQNVEEKWVLKVVSNRAKPEEQKHAIYAFPTFNDAGNFQGRKDPQIIALPTPVTHILFQIFAVQLADSIIFLETPGNFNLGTEIRRPDLHNAIQLQLQQLGNISPNPSPGNMPPNIA</sequence>
<proteinExistence type="predicted"/>
<comment type="caution">
    <text evidence="1">The sequence shown here is derived from an EMBL/GenBank/DDBJ whole genome shotgun (WGS) entry which is preliminary data.</text>
</comment>
<dbReference type="AlphaFoldDB" id="A0A941GWN2"/>
<evidence type="ECO:0000313" key="1">
    <source>
        <dbReference type="EMBL" id="MBR8828081.1"/>
    </source>
</evidence>
<gene>
    <name evidence="1" type="ORF">DSM107014_09305</name>
</gene>
<organism evidence="1 2">
    <name type="scientific">Gomphosphaeria aponina SAG 52.96 = DSM 107014</name>
    <dbReference type="NCBI Taxonomy" id="1521640"/>
    <lineage>
        <taxon>Bacteria</taxon>
        <taxon>Bacillati</taxon>
        <taxon>Cyanobacteriota</taxon>
        <taxon>Cyanophyceae</taxon>
        <taxon>Oscillatoriophycideae</taxon>
        <taxon>Chroococcales</taxon>
        <taxon>Gomphosphaeriaceae</taxon>
        <taxon>Gomphosphaeria</taxon>
    </lineage>
</organism>
<name>A0A941GWN2_9CHRO</name>
<accession>A0A941GWN2</accession>
<protein>
    <submittedName>
        <fullName evidence="1">Uncharacterized protein</fullName>
    </submittedName>
</protein>
<reference evidence="1" key="1">
    <citation type="submission" date="2021-02" db="EMBL/GenBank/DDBJ databases">
        <title>Metagenome analyses of Stigonema ocellatum DSM 106950, Chlorogloea purpurea SAG 13.99 and Gomphosphaeria aponina DSM 107014.</title>
        <authorList>
            <person name="Marter P."/>
            <person name="Huang S."/>
        </authorList>
    </citation>
    <scope>NUCLEOTIDE SEQUENCE</scope>
    <source>
        <strain evidence="1">JP213</strain>
    </source>
</reference>